<dbReference type="EMBL" id="UINC01143186">
    <property type="protein sequence ID" value="SVD31963.1"/>
    <property type="molecule type" value="Genomic_DNA"/>
</dbReference>
<accession>A0A382UCI4</accession>
<keyword evidence="1" id="KW-0175">Coiled coil</keyword>
<organism evidence="2">
    <name type="scientific">marine metagenome</name>
    <dbReference type="NCBI Taxonomy" id="408172"/>
    <lineage>
        <taxon>unclassified sequences</taxon>
        <taxon>metagenomes</taxon>
        <taxon>ecological metagenomes</taxon>
    </lineage>
</organism>
<sequence length="113" mass="12770">MLAVTSSVADEHPRSDPYREFDLLTRQLETERGRVSGLESRSNELSANIAGLRDEIIEFVAFIQSREREIGVVEIELSQLENSYKVAHQELIQNNKHLSASIGGLARLRRNPP</sequence>
<dbReference type="Gene3D" id="1.10.287.1490">
    <property type="match status" value="1"/>
</dbReference>
<gene>
    <name evidence="2" type="ORF">METZ01_LOCUS384817</name>
</gene>
<feature type="non-terminal residue" evidence="2">
    <location>
        <position position="113"/>
    </location>
</feature>
<feature type="coiled-coil region" evidence="1">
    <location>
        <begin position="35"/>
        <end position="83"/>
    </location>
</feature>
<reference evidence="2" key="1">
    <citation type="submission" date="2018-05" db="EMBL/GenBank/DDBJ databases">
        <authorList>
            <person name="Lanie J.A."/>
            <person name="Ng W.-L."/>
            <person name="Kazmierczak K.M."/>
            <person name="Andrzejewski T.M."/>
            <person name="Davidsen T.M."/>
            <person name="Wayne K.J."/>
            <person name="Tettelin H."/>
            <person name="Glass J.I."/>
            <person name="Rusch D."/>
            <person name="Podicherti R."/>
            <person name="Tsui H.-C.T."/>
            <person name="Winkler M.E."/>
        </authorList>
    </citation>
    <scope>NUCLEOTIDE SEQUENCE</scope>
</reference>
<name>A0A382UCI4_9ZZZZ</name>
<evidence type="ECO:0000313" key="2">
    <source>
        <dbReference type="EMBL" id="SVD31963.1"/>
    </source>
</evidence>
<protein>
    <submittedName>
        <fullName evidence="2">Uncharacterized protein</fullName>
    </submittedName>
</protein>
<proteinExistence type="predicted"/>
<evidence type="ECO:0000256" key="1">
    <source>
        <dbReference type="SAM" id="Coils"/>
    </source>
</evidence>
<dbReference type="AlphaFoldDB" id="A0A382UCI4"/>